<dbReference type="RefSeq" id="WP_221508226.1">
    <property type="nucleotide sequence ID" value="NZ_BNBN01000016.1"/>
</dbReference>
<reference evidence="1 2" key="1">
    <citation type="submission" date="2020-08" db="EMBL/GenBank/DDBJ databases">
        <title>Genomic Encyclopedia of Type Strains, Phase IV (KMG-IV): sequencing the most valuable type-strain genomes for metagenomic binning, comparative biology and taxonomic classification.</title>
        <authorList>
            <person name="Goeker M."/>
        </authorList>
    </citation>
    <scope>NUCLEOTIDE SEQUENCE [LARGE SCALE GENOMIC DNA]</scope>
    <source>
        <strain evidence="1 2">DSM 40141</strain>
    </source>
</reference>
<keyword evidence="2" id="KW-1185">Reference proteome</keyword>
<evidence type="ECO:0000313" key="1">
    <source>
        <dbReference type="EMBL" id="MBB6439160.1"/>
    </source>
</evidence>
<dbReference type="EMBL" id="JACHEM010000018">
    <property type="protein sequence ID" value="MBB6439160.1"/>
    <property type="molecule type" value="Genomic_DNA"/>
</dbReference>
<organism evidence="1 2">
    <name type="scientific">Streptomyces candidus</name>
    <dbReference type="NCBI Taxonomy" id="67283"/>
    <lineage>
        <taxon>Bacteria</taxon>
        <taxon>Bacillati</taxon>
        <taxon>Actinomycetota</taxon>
        <taxon>Actinomycetes</taxon>
        <taxon>Kitasatosporales</taxon>
        <taxon>Streptomycetaceae</taxon>
        <taxon>Streptomyces</taxon>
    </lineage>
</organism>
<protein>
    <submittedName>
        <fullName evidence="1">Uncharacterized protein</fullName>
    </submittedName>
</protein>
<dbReference type="Proteomes" id="UP000540423">
    <property type="component" value="Unassembled WGS sequence"/>
</dbReference>
<proteinExistence type="predicted"/>
<sequence length="68" mass="6848">MSAPTHPARRTAALGSRLPWWSVVLPAVAFAVLLVLTAGSGHASAAVAASDAPGLAYLVERILGALSL</sequence>
<dbReference type="AlphaFoldDB" id="A0A7X0HKF9"/>
<comment type="caution">
    <text evidence="1">The sequence shown here is derived from an EMBL/GenBank/DDBJ whole genome shotgun (WGS) entry which is preliminary data.</text>
</comment>
<gene>
    <name evidence="1" type="ORF">HNQ79_005672</name>
</gene>
<evidence type="ECO:0000313" key="2">
    <source>
        <dbReference type="Proteomes" id="UP000540423"/>
    </source>
</evidence>
<accession>A0A7X0HKF9</accession>
<name>A0A7X0HKF9_9ACTN</name>